<dbReference type="Proteomes" id="UP000256220">
    <property type="component" value="Unassembled WGS sequence"/>
</dbReference>
<accession>A0A2P2FIU3</accession>
<evidence type="ECO:0000313" key="4">
    <source>
        <dbReference type="Proteomes" id="UP000256220"/>
    </source>
</evidence>
<comment type="caution">
    <text evidence="3">The sequence shown here is derived from an EMBL/GenBank/DDBJ whole genome shotgun (WGS) entry which is preliminary data.</text>
</comment>
<dbReference type="AlphaFoldDB" id="A0A2P2FIU3"/>
<keyword evidence="1" id="KW-1133">Transmembrane helix</keyword>
<gene>
    <name evidence="3" type="ORF">BB31_35025</name>
</gene>
<feature type="signal peptide" evidence="2">
    <location>
        <begin position="1"/>
        <end position="19"/>
    </location>
</feature>
<organism evidence="3 4">
    <name type="scientific">Amycolatopsis lurida NRRL 2430</name>
    <dbReference type="NCBI Taxonomy" id="1460371"/>
    <lineage>
        <taxon>Bacteria</taxon>
        <taxon>Bacillati</taxon>
        <taxon>Actinomycetota</taxon>
        <taxon>Actinomycetes</taxon>
        <taxon>Pseudonocardiales</taxon>
        <taxon>Pseudonocardiaceae</taxon>
        <taxon>Amycolatopsis</taxon>
    </lineage>
</organism>
<evidence type="ECO:0000256" key="2">
    <source>
        <dbReference type="SAM" id="SignalP"/>
    </source>
</evidence>
<name>A0A2P2FIU3_AMYLU</name>
<keyword evidence="1" id="KW-0472">Membrane</keyword>
<evidence type="ECO:0008006" key="5">
    <source>
        <dbReference type="Google" id="ProtNLM"/>
    </source>
</evidence>
<keyword evidence="1" id="KW-0812">Transmembrane</keyword>
<protein>
    <recommendedName>
        <fullName evidence="5">Major facilitator superfamily (MFS) profile domain-containing protein</fullName>
    </recommendedName>
</protein>
<keyword evidence="2" id="KW-0732">Signal</keyword>
<feature type="chain" id="PRO_5015130099" description="Major facilitator superfamily (MFS) profile domain-containing protein" evidence="2">
    <location>
        <begin position="20"/>
        <end position="89"/>
    </location>
</feature>
<sequence>MVRSVGYSLGSAISGLALAAGTGTGRLSPDDSAYTTAVLGGVAAMAITTSLALRRSPETNPITPPAGRSKPSEFDAVSVGCLTVCRPRT</sequence>
<evidence type="ECO:0000256" key="1">
    <source>
        <dbReference type="SAM" id="Phobius"/>
    </source>
</evidence>
<feature type="transmembrane region" description="Helical" evidence="1">
    <location>
        <begin position="35"/>
        <end position="53"/>
    </location>
</feature>
<dbReference type="RefSeq" id="WP_034320882.1">
    <property type="nucleotide sequence ID" value="NZ_JFBM01000041.1"/>
</dbReference>
<reference evidence="3 4" key="1">
    <citation type="journal article" date="2014" name="Genome Announc.">
        <title>Draft Genome Sequence of Amycolatopsis lurida NRRL 2430, Producer of the Glycopeptide Family Antibiotic Ristocetin.</title>
        <authorList>
            <person name="Kwun M.J."/>
            <person name="Hong H.J."/>
        </authorList>
    </citation>
    <scope>NUCLEOTIDE SEQUENCE [LARGE SCALE GENOMIC DNA]</scope>
    <source>
        <strain evidence="3 4">NRRL 2430</strain>
    </source>
</reference>
<keyword evidence="4" id="KW-1185">Reference proteome</keyword>
<dbReference type="EMBL" id="JFBM01000041">
    <property type="protein sequence ID" value="KFU76653.1"/>
    <property type="molecule type" value="Genomic_DNA"/>
</dbReference>
<proteinExistence type="predicted"/>
<evidence type="ECO:0000313" key="3">
    <source>
        <dbReference type="EMBL" id="KFU76653.1"/>
    </source>
</evidence>